<name>A0ABY3GE92_9PSED</name>
<accession>A0ABY3GE92</accession>
<evidence type="ECO:0008006" key="3">
    <source>
        <dbReference type="Google" id="ProtNLM"/>
    </source>
</evidence>
<evidence type="ECO:0000313" key="1">
    <source>
        <dbReference type="EMBL" id="TWR85095.1"/>
    </source>
</evidence>
<keyword evidence="2" id="KW-1185">Reference proteome</keyword>
<protein>
    <recommendedName>
        <fullName evidence="3">Phage head morphogenesis domain-containing protein</fullName>
    </recommendedName>
</protein>
<dbReference type="Proteomes" id="UP000318428">
    <property type="component" value="Unassembled WGS sequence"/>
</dbReference>
<reference evidence="1 2" key="1">
    <citation type="submission" date="2019-06" db="EMBL/GenBank/DDBJ databases">
        <title>Pseudomonas bimorpha sp. nov. isolated from bovine raw milk and skim milk concentrate.</title>
        <authorList>
            <person name="Hofmann K."/>
            <person name="Huptas C."/>
            <person name="Doll E."/>
            <person name="Scherer S."/>
            <person name="Wenning M."/>
        </authorList>
    </citation>
    <scope>NUCLEOTIDE SEQUENCE [LARGE SCALE GENOMIC DNA]</scope>
    <source>
        <strain evidence="1 2">DSM 108989</strain>
    </source>
</reference>
<dbReference type="RefSeq" id="WP_146387722.1">
    <property type="nucleotide sequence ID" value="NZ_VFIO01000015.1"/>
</dbReference>
<gene>
    <name evidence="1" type="ORF">FJD38_22700</name>
</gene>
<proteinExistence type="predicted"/>
<dbReference type="PIRSF" id="PIRSF034565">
    <property type="entry name" value="UCP034565"/>
    <property type="match status" value="1"/>
</dbReference>
<organism evidence="1 2">
    <name type="scientific">Pseudomonas saxonica</name>
    <dbReference type="NCBI Taxonomy" id="2600598"/>
    <lineage>
        <taxon>Bacteria</taxon>
        <taxon>Pseudomonadati</taxon>
        <taxon>Pseudomonadota</taxon>
        <taxon>Gammaproteobacteria</taxon>
        <taxon>Pseudomonadales</taxon>
        <taxon>Pseudomonadaceae</taxon>
        <taxon>Pseudomonas</taxon>
    </lineage>
</organism>
<sequence>MATVNSLLENEHVAHAVSLEQYKLGVVRRIIAQLNRSDASLAAALTEALERMPAESFTVERLELLLDEVRSINAQAYAQVSKALQADLNELAGYEASWQQTLLEKLVPQPVQVRFPVVSISGEQAYAAAMSRPFQGRLLRDWSKSIEADRMVKVRNAVRTGYLEGKTTDQIVRSIRGTRATGYADGFLERPRKDLAAVIRTAVSHTAATARQEFSKANAEILKAERWISTLDDGTSAPCRIRDQLQFEVLTHKPIKHHIPWLQGPGRLHFNCRSTSSPVTKSWRELGIPIDEMTPGQRASMDGTVSAELNYSAWLDNQPDERKAHVLGRERYKLYKAGKLALEDFYSPSGEWLTLDQIKARDAQAFAKMAA</sequence>
<dbReference type="EMBL" id="VFIO01000015">
    <property type="protein sequence ID" value="TWR85095.1"/>
    <property type="molecule type" value="Genomic_DNA"/>
</dbReference>
<comment type="caution">
    <text evidence="1">The sequence shown here is derived from an EMBL/GenBank/DDBJ whole genome shotgun (WGS) entry which is preliminary data.</text>
</comment>
<evidence type="ECO:0000313" key="2">
    <source>
        <dbReference type="Proteomes" id="UP000318428"/>
    </source>
</evidence>
<dbReference type="InterPro" id="IPR017029">
    <property type="entry name" value="Phage_head_put"/>
</dbReference>